<accession>A0A418MFT2</accession>
<proteinExistence type="predicted"/>
<organism evidence="1 2">
    <name type="scientific">Fibrisoma montanum</name>
    <dbReference type="NCBI Taxonomy" id="2305895"/>
    <lineage>
        <taxon>Bacteria</taxon>
        <taxon>Pseudomonadati</taxon>
        <taxon>Bacteroidota</taxon>
        <taxon>Cytophagia</taxon>
        <taxon>Cytophagales</taxon>
        <taxon>Spirosomataceae</taxon>
        <taxon>Fibrisoma</taxon>
    </lineage>
</organism>
<dbReference type="RefSeq" id="WP_119667465.1">
    <property type="nucleotide sequence ID" value="NZ_QXED01000002.1"/>
</dbReference>
<dbReference type="OrthoDB" id="5772658at2"/>
<keyword evidence="2" id="KW-1185">Reference proteome</keyword>
<comment type="caution">
    <text evidence="1">The sequence shown here is derived from an EMBL/GenBank/DDBJ whole genome shotgun (WGS) entry which is preliminary data.</text>
</comment>
<reference evidence="1 2" key="1">
    <citation type="submission" date="2018-08" db="EMBL/GenBank/DDBJ databases">
        <title>Fibrisoma montanum sp. nov., isolated from Danxia mountain soil.</title>
        <authorList>
            <person name="Huang Y."/>
        </authorList>
    </citation>
    <scope>NUCLEOTIDE SEQUENCE [LARGE SCALE GENOMIC DNA]</scope>
    <source>
        <strain evidence="1 2">HYT19</strain>
    </source>
</reference>
<evidence type="ECO:0000313" key="1">
    <source>
        <dbReference type="EMBL" id="RIV25583.1"/>
    </source>
</evidence>
<gene>
    <name evidence="1" type="ORF">DYU11_09855</name>
</gene>
<sequence length="81" mass="9037">MQLELDDAIIQSTGLTADELRLELALRLYQEEKISMGQGGRLSGLGAIRFQQELGKRNIPVNFSEGDLLHDVETLRKAGRL</sequence>
<dbReference type="Pfam" id="PF03683">
    <property type="entry name" value="UPF0175"/>
    <property type="match status" value="1"/>
</dbReference>
<protein>
    <submittedName>
        <fullName evidence="1">UPF0175 family protein</fullName>
    </submittedName>
</protein>
<dbReference type="InterPro" id="IPR005368">
    <property type="entry name" value="UPF0175"/>
</dbReference>
<dbReference type="EMBL" id="QXED01000002">
    <property type="protein sequence ID" value="RIV25583.1"/>
    <property type="molecule type" value="Genomic_DNA"/>
</dbReference>
<evidence type="ECO:0000313" key="2">
    <source>
        <dbReference type="Proteomes" id="UP000283523"/>
    </source>
</evidence>
<dbReference type="AlphaFoldDB" id="A0A418MFT2"/>
<dbReference type="Proteomes" id="UP000283523">
    <property type="component" value="Unassembled WGS sequence"/>
</dbReference>
<name>A0A418MFT2_9BACT</name>